<gene>
    <name evidence="1" type="ORF">EYZ11_010509</name>
</gene>
<evidence type="ECO:0000313" key="2">
    <source>
        <dbReference type="Proteomes" id="UP000308092"/>
    </source>
</evidence>
<comment type="caution">
    <text evidence="1">The sequence shown here is derived from an EMBL/GenBank/DDBJ whole genome shotgun (WGS) entry which is preliminary data.</text>
</comment>
<sequence length="120" mass="13769">MYKDKLAKYQGSDVTPKASLLCRERPTMRAYMWLNDDFEQDEIVCPFSYNRWGTGPIPHVSDYAATTFEGMKDKSLNDLNYRAAGNTLLHESLHSRTIVRFQIREEKATLGLTVSSSELE</sequence>
<dbReference type="Proteomes" id="UP000308092">
    <property type="component" value="Unassembled WGS sequence"/>
</dbReference>
<dbReference type="EMBL" id="SOSA01000569">
    <property type="protein sequence ID" value="THC90040.1"/>
    <property type="molecule type" value="Genomic_DNA"/>
</dbReference>
<reference evidence="1 2" key="1">
    <citation type="submission" date="2019-03" db="EMBL/GenBank/DDBJ databases">
        <title>The genome sequence of a newly discovered highly antifungal drug resistant Aspergillus species, Aspergillus tanneri NIH 1004.</title>
        <authorList>
            <person name="Mounaud S."/>
            <person name="Singh I."/>
            <person name="Joardar V."/>
            <person name="Pakala S."/>
            <person name="Pakala S."/>
            <person name="Venepally P."/>
            <person name="Hoover J."/>
            <person name="Nierman W."/>
            <person name="Chung J."/>
            <person name="Losada L."/>
        </authorList>
    </citation>
    <scope>NUCLEOTIDE SEQUENCE [LARGE SCALE GENOMIC DNA]</scope>
    <source>
        <strain evidence="1 2">NIH1004</strain>
    </source>
</reference>
<name>A0A4S3J578_9EURO</name>
<evidence type="ECO:0000313" key="1">
    <source>
        <dbReference type="EMBL" id="THC90040.1"/>
    </source>
</evidence>
<keyword evidence="2" id="KW-1185">Reference proteome</keyword>
<proteinExistence type="predicted"/>
<protein>
    <submittedName>
        <fullName evidence="1">Uncharacterized protein</fullName>
    </submittedName>
</protein>
<dbReference type="VEuPathDB" id="FungiDB:EYZ11_010509"/>
<accession>A0A4S3J578</accession>
<dbReference type="AlphaFoldDB" id="A0A4S3J578"/>
<organism evidence="1 2">
    <name type="scientific">Aspergillus tanneri</name>
    <dbReference type="NCBI Taxonomy" id="1220188"/>
    <lineage>
        <taxon>Eukaryota</taxon>
        <taxon>Fungi</taxon>
        <taxon>Dikarya</taxon>
        <taxon>Ascomycota</taxon>
        <taxon>Pezizomycotina</taxon>
        <taxon>Eurotiomycetes</taxon>
        <taxon>Eurotiomycetidae</taxon>
        <taxon>Eurotiales</taxon>
        <taxon>Aspergillaceae</taxon>
        <taxon>Aspergillus</taxon>
        <taxon>Aspergillus subgen. Circumdati</taxon>
    </lineage>
</organism>